<feature type="region of interest" description="Disordered" evidence="8">
    <location>
        <begin position="198"/>
        <end position="363"/>
    </location>
</feature>
<dbReference type="Pfam" id="PF00300">
    <property type="entry name" value="His_Phos_1"/>
    <property type="match status" value="1"/>
</dbReference>
<dbReference type="GO" id="GO:0045820">
    <property type="term" value="P:negative regulation of glycolytic process"/>
    <property type="evidence" value="ECO:0007669"/>
    <property type="project" value="TreeGrafter"/>
</dbReference>
<sequence>MVVFSLTLVRHGETLYNRKKILQGQTDVPLSQVGIQQAKMAANRLESENFTHVFSSDLSRANQTAQVIMEGNSVCHSTVVTDKRLRERKFGTLEGKSHKELIAAAKKANTNVASYTPPGAETNLQMQERAMSFFRDLCKLLVAFMNESEDNEYTPGSIKQRHGGSLGRNSGNIRNRLVSSRRSQSFCGIASMSDTPDLDIYNDYQSSDQKRRKYEKDHETSDDPEDSSCHNASSSSTVAAANHSARSQDTNGGLCSSQDENLADTVIGRSNSSSSSGYASLPDGTDLSDKDSEDQVEREDQSEAKKASIENLFTPTGYLELNSESPDNFSNSENEQSSDSPAHIKPDSDQAHHNSFSPETFVTGPSVINRSPAGGYCPNVSLSPLLAHRLSSVSSISSGRNSSFDDMDGLPPTVADVLIVSHGGFIKEMIRHFVDNLGCKIPGGKSHALKVCANCSLSKFTVTVHNVSETPTVSCITINERDHLREVEVTEFDLAL</sequence>
<name>A0A210QUY2_MIZYE</name>
<dbReference type="EMBL" id="NEDP02001786">
    <property type="protein sequence ID" value="OWF52482.1"/>
    <property type="molecule type" value="Genomic_DNA"/>
</dbReference>
<evidence type="ECO:0000256" key="1">
    <source>
        <dbReference type="ARBA" id="ARBA00000464"/>
    </source>
</evidence>
<comment type="similarity">
    <text evidence="3">Belongs to the phosphoglycerate mutase family.</text>
</comment>
<feature type="active site" description="Proton donor/acceptor" evidence="6">
    <location>
        <position position="87"/>
    </location>
</feature>
<keyword evidence="10" id="KW-1185">Reference proteome</keyword>
<dbReference type="AlphaFoldDB" id="A0A210QUY2"/>
<keyword evidence="2" id="KW-0378">Hydrolase</keyword>
<dbReference type="OrthoDB" id="354304at2759"/>
<feature type="compositionally biased region" description="Basic and acidic residues" evidence="8">
    <location>
        <begin position="342"/>
        <end position="352"/>
    </location>
</feature>
<dbReference type="GO" id="GO:0043456">
    <property type="term" value="P:regulation of pentose-phosphate shunt"/>
    <property type="evidence" value="ECO:0007669"/>
    <property type="project" value="TreeGrafter"/>
</dbReference>
<evidence type="ECO:0000256" key="2">
    <source>
        <dbReference type="ARBA" id="ARBA00022801"/>
    </source>
</evidence>
<proteinExistence type="inferred from homology"/>
<evidence type="ECO:0000256" key="6">
    <source>
        <dbReference type="PIRSR" id="PIRSR613078-1"/>
    </source>
</evidence>
<feature type="compositionally biased region" description="Low complexity" evidence="8">
    <location>
        <begin position="230"/>
        <end position="245"/>
    </location>
</feature>
<dbReference type="PROSITE" id="PS00175">
    <property type="entry name" value="PG_MUTASE"/>
    <property type="match status" value="1"/>
</dbReference>
<feature type="compositionally biased region" description="Basic and acidic residues" evidence="8">
    <location>
        <begin position="287"/>
        <end position="308"/>
    </location>
</feature>
<evidence type="ECO:0000256" key="7">
    <source>
        <dbReference type="PIRSR" id="PIRSR613078-2"/>
    </source>
</evidence>
<feature type="binding site" evidence="7">
    <location>
        <position position="60"/>
    </location>
    <ligand>
        <name>substrate</name>
    </ligand>
</feature>
<dbReference type="PANTHER" id="PTHR46517">
    <property type="entry name" value="FRUCTOSE-2,6-BISPHOSPHATASE TIGAR"/>
    <property type="match status" value="1"/>
</dbReference>
<evidence type="ECO:0000256" key="5">
    <source>
        <dbReference type="ARBA" id="ARBA00042275"/>
    </source>
</evidence>
<dbReference type="Gene3D" id="3.40.50.1240">
    <property type="entry name" value="Phosphoglycerate mutase-like"/>
    <property type="match status" value="2"/>
</dbReference>
<organism evidence="9 10">
    <name type="scientific">Mizuhopecten yessoensis</name>
    <name type="common">Japanese scallop</name>
    <name type="synonym">Patinopecten yessoensis</name>
    <dbReference type="NCBI Taxonomy" id="6573"/>
    <lineage>
        <taxon>Eukaryota</taxon>
        <taxon>Metazoa</taxon>
        <taxon>Spiralia</taxon>
        <taxon>Lophotrochozoa</taxon>
        <taxon>Mollusca</taxon>
        <taxon>Bivalvia</taxon>
        <taxon>Autobranchia</taxon>
        <taxon>Pteriomorphia</taxon>
        <taxon>Pectinida</taxon>
        <taxon>Pectinoidea</taxon>
        <taxon>Pectinidae</taxon>
        <taxon>Mizuhopecten</taxon>
    </lineage>
</organism>
<comment type="caution">
    <text evidence="9">The sequence shown here is derived from an EMBL/GenBank/DDBJ whole genome shotgun (WGS) entry which is preliminary data.</text>
</comment>
<dbReference type="SMART" id="SM00855">
    <property type="entry name" value="PGAM"/>
    <property type="match status" value="1"/>
</dbReference>
<dbReference type="STRING" id="6573.A0A210QUY2"/>
<dbReference type="InterPro" id="IPR029033">
    <property type="entry name" value="His_PPase_superfam"/>
</dbReference>
<evidence type="ECO:0000256" key="8">
    <source>
        <dbReference type="SAM" id="MobiDB-lite"/>
    </source>
</evidence>
<dbReference type="Proteomes" id="UP000242188">
    <property type="component" value="Unassembled WGS sequence"/>
</dbReference>
<dbReference type="PANTHER" id="PTHR46517:SF1">
    <property type="entry name" value="FRUCTOSE-2,6-BISPHOSPHATASE TIGAR"/>
    <property type="match status" value="1"/>
</dbReference>
<evidence type="ECO:0000256" key="4">
    <source>
        <dbReference type="ARBA" id="ARBA00040907"/>
    </source>
</evidence>
<dbReference type="GO" id="GO:0004331">
    <property type="term" value="F:fructose-2,6-bisphosphate 2-phosphatase activity"/>
    <property type="evidence" value="ECO:0007669"/>
    <property type="project" value="UniProtKB-EC"/>
</dbReference>
<feature type="region of interest" description="Disordered" evidence="8">
    <location>
        <begin position="151"/>
        <end position="173"/>
    </location>
</feature>
<accession>A0A210QUY2</accession>
<feature type="compositionally biased region" description="Polar residues" evidence="8">
    <location>
        <begin position="322"/>
        <end position="340"/>
    </location>
</feature>
<comment type="catalytic activity">
    <reaction evidence="1">
        <text>beta-D-fructose 2,6-bisphosphate + H2O = beta-D-fructose 6-phosphate + phosphate</text>
        <dbReference type="Rhea" id="RHEA:17289"/>
        <dbReference type="ChEBI" id="CHEBI:15377"/>
        <dbReference type="ChEBI" id="CHEBI:43474"/>
        <dbReference type="ChEBI" id="CHEBI:57634"/>
        <dbReference type="ChEBI" id="CHEBI:58579"/>
        <dbReference type="EC" id="3.1.3.46"/>
    </reaction>
</comment>
<dbReference type="InterPro" id="IPR051695">
    <property type="entry name" value="Phosphoglycerate_Mutase"/>
</dbReference>
<evidence type="ECO:0000256" key="3">
    <source>
        <dbReference type="ARBA" id="ARBA00038362"/>
    </source>
</evidence>
<feature type="active site" description="Tele-phosphohistidine intermediate" evidence="6">
    <location>
        <position position="11"/>
    </location>
</feature>
<feature type="binding site" evidence="7">
    <location>
        <begin position="10"/>
        <end position="17"/>
    </location>
    <ligand>
        <name>substrate</name>
    </ligand>
</feature>
<dbReference type="GO" id="GO:0005829">
    <property type="term" value="C:cytosol"/>
    <property type="evidence" value="ECO:0007669"/>
    <property type="project" value="TreeGrafter"/>
</dbReference>
<dbReference type="InterPro" id="IPR013078">
    <property type="entry name" value="His_Pase_superF_clade-1"/>
</dbReference>
<evidence type="ECO:0000313" key="10">
    <source>
        <dbReference type="Proteomes" id="UP000242188"/>
    </source>
</evidence>
<evidence type="ECO:0000313" key="9">
    <source>
        <dbReference type="EMBL" id="OWF52482.1"/>
    </source>
</evidence>
<gene>
    <name evidence="9" type="ORF">KP79_PYT06860</name>
</gene>
<protein>
    <recommendedName>
        <fullName evidence="4">Fructose-2,6-bisphosphatase TIGAR</fullName>
    </recommendedName>
    <alternativeName>
        <fullName evidence="5">TP53-induced glycolysis and apoptosis regulator</fullName>
    </alternativeName>
</protein>
<reference evidence="9 10" key="1">
    <citation type="journal article" date="2017" name="Nat. Ecol. Evol.">
        <title>Scallop genome provides insights into evolution of bilaterian karyotype and development.</title>
        <authorList>
            <person name="Wang S."/>
            <person name="Zhang J."/>
            <person name="Jiao W."/>
            <person name="Li J."/>
            <person name="Xun X."/>
            <person name="Sun Y."/>
            <person name="Guo X."/>
            <person name="Huan P."/>
            <person name="Dong B."/>
            <person name="Zhang L."/>
            <person name="Hu X."/>
            <person name="Sun X."/>
            <person name="Wang J."/>
            <person name="Zhao C."/>
            <person name="Wang Y."/>
            <person name="Wang D."/>
            <person name="Huang X."/>
            <person name="Wang R."/>
            <person name="Lv J."/>
            <person name="Li Y."/>
            <person name="Zhang Z."/>
            <person name="Liu B."/>
            <person name="Lu W."/>
            <person name="Hui Y."/>
            <person name="Liang J."/>
            <person name="Zhou Z."/>
            <person name="Hou R."/>
            <person name="Li X."/>
            <person name="Liu Y."/>
            <person name="Li H."/>
            <person name="Ning X."/>
            <person name="Lin Y."/>
            <person name="Zhao L."/>
            <person name="Xing Q."/>
            <person name="Dou J."/>
            <person name="Li Y."/>
            <person name="Mao J."/>
            <person name="Guo H."/>
            <person name="Dou H."/>
            <person name="Li T."/>
            <person name="Mu C."/>
            <person name="Jiang W."/>
            <person name="Fu Q."/>
            <person name="Fu X."/>
            <person name="Miao Y."/>
            <person name="Liu J."/>
            <person name="Yu Q."/>
            <person name="Li R."/>
            <person name="Liao H."/>
            <person name="Li X."/>
            <person name="Kong Y."/>
            <person name="Jiang Z."/>
            <person name="Chourrout D."/>
            <person name="Li R."/>
            <person name="Bao Z."/>
        </authorList>
    </citation>
    <scope>NUCLEOTIDE SEQUENCE [LARGE SCALE GENOMIC DNA]</scope>
    <source>
        <strain evidence="9 10">PY_sf001</strain>
    </source>
</reference>
<dbReference type="InterPro" id="IPR001345">
    <property type="entry name" value="PG/BPGM_mutase_AS"/>
</dbReference>
<dbReference type="SUPFAM" id="SSF53254">
    <property type="entry name" value="Phosphoglycerate mutase-like"/>
    <property type="match status" value="1"/>
</dbReference>
<dbReference type="CDD" id="cd07067">
    <property type="entry name" value="HP_PGM_like"/>
    <property type="match status" value="1"/>
</dbReference>
<feature type="compositionally biased region" description="Polar residues" evidence="8">
    <location>
        <begin position="247"/>
        <end position="260"/>
    </location>
</feature>